<dbReference type="SUPFAM" id="SSF52172">
    <property type="entry name" value="CheY-like"/>
    <property type="match status" value="1"/>
</dbReference>
<evidence type="ECO:0000259" key="6">
    <source>
        <dbReference type="PROSITE" id="PS50110"/>
    </source>
</evidence>
<dbReference type="Proteomes" id="UP001595878">
    <property type="component" value="Unassembled WGS sequence"/>
</dbReference>
<evidence type="ECO:0000313" key="9">
    <source>
        <dbReference type="Proteomes" id="UP001595878"/>
    </source>
</evidence>
<dbReference type="RefSeq" id="WP_380035879.1">
    <property type="nucleotide sequence ID" value="NZ_JBHSHB010000042.1"/>
</dbReference>
<dbReference type="Gene3D" id="3.40.50.2300">
    <property type="match status" value="1"/>
</dbReference>
<feature type="domain" description="OmpR/PhoB-type" evidence="7">
    <location>
        <begin position="140"/>
        <end position="237"/>
    </location>
</feature>
<keyword evidence="1 4" id="KW-0597">Phosphoprotein</keyword>
<evidence type="ECO:0000256" key="1">
    <source>
        <dbReference type="ARBA" id="ARBA00022553"/>
    </source>
</evidence>
<dbReference type="PANTHER" id="PTHR48111:SF40">
    <property type="entry name" value="PHOSPHATE REGULON TRANSCRIPTIONAL REGULATORY PROTEIN PHOB"/>
    <property type="match status" value="1"/>
</dbReference>
<protein>
    <submittedName>
        <fullName evidence="8">Response regulator transcription factor</fullName>
    </submittedName>
</protein>
<sequence length="243" mass="27929">MIAKNNILLAEDDFDFGSILKQYLEIHNFEVTWCKDGEEAHNAFAKAHSEGVTYDICVFDVMMPKMDGFTLAEKVISINPEVPFVFLTARKMKEDRIQGLKLGADDYIVKPFEADILVLRLTNILKRSRPNLAKVRPDINEITAIGNYHFDAHNHTLTFGETIQSLTEKEAQLIQFFYENKNQLLRREDILSKIWGNDDFFSGRSMDVFISRLRKYFKDDSSISIASTRGVGLTFTIELSKNE</sequence>
<feature type="domain" description="Response regulatory" evidence="6">
    <location>
        <begin position="6"/>
        <end position="125"/>
    </location>
</feature>
<name>A0ABV9LCS8_9FLAO</name>
<reference evidence="9" key="1">
    <citation type="journal article" date="2019" name="Int. J. Syst. Evol. Microbiol.">
        <title>The Global Catalogue of Microorganisms (GCM) 10K type strain sequencing project: providing services to taxonomists for standard genome sequencing and annotation.</title>
        <authorList>
            <consortium name="The Broad Institute Genomics Platform"/>
            <consortium name="The Broad Institute Genome Sequencing Center for Infectious Disease"/>
            <person name="Wu L."/>
            <person name="Ma J."/>
        </authorList>
    </citation>
    <scope>NUCLEOTIDE SEQUENCE [LARGE SCALE GENOMIC DNA]</scope>
    <source>
        <strain evidence="9">CGMCC 4.7427</strain>
    </source>
</reference>
<evidence type="ECO:0000256" key="4">
    <source>
        <dbReference type="PROSITE-ProRule" id="PRU00169"/>
    </source>
</evidence>
<dbReference type="Pfam" id="PF00486">
    <property type="entry name" value="Trans_reg_C"/>
    <property type="match status" value="1"/>
</dbReference>
<evidence type="ECO:0000259" key="7">
    <source>
        <dbReference type="PROSITE" id="PS51755"/>
    </source>
</evidence>
<dbReference type="PROSITE" id="PS51755">
    <property type="entry name" value="OMPR_PHOB"/>
    <property type="match status" value="1"/>
</dbReference>
<dbReference type="PROSITE" id="PS50110">
    <property type="entry name" value="RESPONSE_REGULATORY"/>
    <property type="match status" value="1"/>
</dbReference>
<evidence type="ECO:0000313" key="8">
    <source>
        <dbReference type="EMBL" id="MFC4691662.1"/>
    </source>
</evidence>
<keyword evidence="3 5" id="KW-0238">DNA-binding</keyword>
<dbReference type="Pfam" id="PF00072">
    <property type="entry name" value="Response_reg"/>
    <property type="match status" value="1"/>
</dbReference>
<evidence type="ECO:0000256" key="2">
    <source>
        <dbReference type="ARBA" id="ARBA00023012"/>
    </source>
</evidence>
<evidence type="ECO:0000256" key="3">
    <source>
        <dbReference type="ARBA" id="ARBA00023125"/>
    </source>
</evidence>
<proteinExistence type="predicted"/>
<gene>
    <name evidence="8" type="ORF">ACFO5T_14600</name>
</gene>
<feature type="modified residue" description="4-aspartylphosphate" evidence="4">
    <location>
        <position position="60"/>
    </location>
</feature>
<dbReference type="SMART" id="SM00448">
    <property type="entry name" value="REC"/>
    <property type="match status" value="1"/>
</dbReference>
<keyword evidence="9" id="KW-1185">Reference proteome</keyword>
<dbReference type="Gene3D" id="1.10.10.10">
    <property type="entry name" value="Winged helix-like DNA-binding domain superfamily/Winged helix DNA-binding domain"/>
    <property type="match status" value="1"/>
</dbReference>
<dbReference type="InterPro" id="IPR001789">
    <property type="entry name" value="Sig_transdc_resp-reg_receiver"/>
</dbReference>
<dbReference type="InterPro" id="IPR011006">
    <property type="entry name" value="CheY-like_superfamily"/>
</dbReference>
<dbReference type="CDD" id="cd17574">
    <property type="entry name" value="REC_OmpR"/>
    <property type="match status" value="1"/>
</dbReference>
<evidence type="ECO:0000256" key="5">
    <source>
        <dbReference type="PROSITE-ProRule" id="PRU01091"/>
    </source>
</evidence>
<dbReference type="InterPro" id="IPR039420">
    <property type="entry name" value="WalR-like"/>
</dbReference>
<dbReference type="PANTHER" id="PTHR48111">
    <property type="entry name" value="REGULATOR OF RPOS"/>
    <property type="match status" value="1"/>
</dbReference>
<dbReference type="CDD" id="cd00383">
    <property type="entry name" value="trans_reg_C"/>
    <property type="match status" value="1"/>
</dbReference>
<dbReference type="EMBL" id="JBHSHB010000042">
    <property type="protein sequence ID" value="MFC4691662.1"/>
    <property type="molecule type" value="Genomic_DNA"/>
</dbReference>
<dbReference type="InterPro" id="IPR036388">
    <property type="entry name" value="WH-like_DNA-bd_sf"/>
</dbReference>
<comment type="caution">
    <text evidence="8">The sequence shown here is derived from an EMBL/GenBank/DDBJ whole genome shotgun (WGS) entry which is preliminary data.</text>
</comment>
<dbReference type="InterPro" id="IPR001867">
    <property type="entry name" value="OmpR/PhoB-type_DNA-bd"/>
</dbReference>
<dbReference type="SMART" id="SM00862">
    <property type="entry name" value="Trans_reg_C"/>
    <property type="match status" value="1"/>
</dbReference>
<feature type="DNA-binding region" description="OmpR/PhoB-type" evidence="5">
    <location>
        <begin position="140"/>
        <end position="237"/>
    </location>
</feature>
<keyword evidence="2" id="KW-0902">Two-component regulatory system</keyword>
<accession>A0ABV9LCS8</accession>
<organism evidence="8 9">
    <name type="scientific">Dokdonia genika</name>
    <dbReference type="NCBI Taxonomy" id="308113"/>
    <lineage>
        <taxon>Bacteria</taxon>
        <taxon>Pseudomonadati</taxon>
        <taxon>Bacteroidota</taxon>
        <taxon>Flavobacteriia</taxon>
        <taxon>Flavobacteriales</taxon>
        <taxon>Flavobacteriaceae</taxon>
        <taxon>Dokdonia</taxon>
    </lineage>
</organism>